<gene>
    <name evidence="5" type="ORF">ING2E5B_1104</name>
</gene>
<dbReference type="Gene3D" id="3.40.50.12780">
    <property type="entry name" value="N-terminal domain of ligase-like"/>
    <property type="match status" value="1"/>
</dbReference>
<evidence type="ECO:0000256" key="2">
    <source>
        <dbReference type="ARBA" id="ARBA00022840"/>
    </source>
</evidence>
<protein>
    <recommendedName>
        <fullName evidence="4">AMP-dependent synthetase/ligase domain-containing protein</fullName>
    </recommendedName>
</protein>
<dbReference type="InterPro" id="IPR042099">
    <property type="entry name" value="ANL_N_sf"/>
</dbReference>
<keyword evidence="1" id="KW-0547">Nucleotide-binding</keyword>
<dbReference type="EMBL" id="LN515532">
    <property type="protein sequence ID" value="CEA15856.1"/>
    <property type="molecule type" value="Genomic_DNA"/>
</dbReference>
<dbReference type="InterPro" id="IPR020845">
    <property type="entry name" value="AMP-binding_CS"/>
</dbReference>
<evidence type="ECO:0000313" key="5">
    <source>
        <dbReference type="EMBL" id="CEA15856.1"/>
    </source>
</evidence>
<evidence type="ECO:0000313" key="6">
    <source>
        <dbReference type="Proteomes" id="UP000032417"/>
    </source>
</evidence>
<organism evidence="5 6">
    <name type="scientific">Fermentimonas caenicola</name>
    <dbReference type="NCBI Taxonomy" id="1562970"/>
    <lineage>
        <taxon>Bacteria</taxon>
        <taxon>Pseudomonadati</taxon>
        <taxon>Bacteroidota</taxon>
        <taxon>Bacteroidia</taxon>
        <taxon>Bacteroidales</taxon>
        <taxon>Dysgonomonadaceae</taxon>
        <taxon>Fermentimonas</taxon>
    </lineage>
</organism>
<sequence length="551" mass="62307">MNQNSFLGIIEQSIRNNWDLPAMTDYEGKTLYYRDFAREIDKLHDIFKVAGVQRGDKISLCGMNSSNWAIVFFATLSYGAVSVNILNEFDKSSVQFIVDHSDSNLFFVDESIWSGIDETKIPKAETVFSLDNFSLLKSVSDDLKQFISNASDYFTEKYSKGFFVNDINFRTDKPEELALINYTSGTTSSPKGVMLPYRSLWSNTKFAMENVNFLLPGDNVVCMLPMAHTYGLAFEILNSIAIGCHIHFLGKTPSPKILKDAFAKTKPKLILAVPLIIEKVVTKVVFPKLKKGSAATLKKIPLLNVLVFSKIRKGMIEFFGDNLDEVVIGGAALNKDVENFLKKIKFPFTVGYGMTECGPLISYAYWKEYKKRSSGKVVDRMQVKIDSSDPENVVGEILTKGSNVMLGYYKNEEATKETFTADGWLKTGDLGTMDKDNFIFIKGRNKNMLLGPSGQNIYPEEIEEKLNSSDYISEVLAIEENHKIVALIVPDKDVLESEGVKEEQWNSFFSKIIDDVNSSLPNYSQISSFRIQEEEFDKTPKRSIKRFKYQK</sequence>
<dbReference type="SUPFAM" id="SSF56801">
    <property type="entry name" value="Acetyl-CoA synthetase-like"/>
    <property type="match status" value="1"/>
</dbReference>
<dbReference type="PANTHER" id="PTHR43272:SF33">
    <property type="entry name" value="AMP-BINDING DOMAIN-CONTAINING PROTEIN-RELATED"/>
    <property type="match status" value="1"/>
</dbReference>
<dbReference type="PROSITE" id="PS00455">
    <property type="entry name" value="AMP_BINDING"/>
    <property type="match status" value="1"/>
</dbReference>
<dbReference type="GO" id="GO:0004467">
    <property type="term" value="F:long-chain fatty acid-CoA ligase activity"/>
    <property type="evidence" value="ECO:0007669"/>
    <property type="project" value="UniProtKB-EC"/>
</dbReference>
<evidence type="ECO:0000259" key="4">
    <source>
        <dbReference type="Pfam" id="PF00501"/>
    </source>
</evidence>
<name>A0A098C0B4_9BACT</name>
<feature type="domain" description="AMP-dependent synthetase/ligase" evidence="4">
    <location>
        <begin position="11"/>
        <end position="409"/>
    </location>
</feature>
<dbReference type="InterPro" id="IPR000873">
    <property type="entry name" value="AMP-dep_synth/lig_dom"/>
</dbReference>
<dbReference type="OrthoDB" id="9778383at2"/>
<dbReference type="Pfam" id="PF00501">
    <property type="entry name" value="AMP-binding"/>
    <property type="match status" value="1"/>
</dbReference>
<accession>A0A098C0B4</accession>
<proteinExistence type="predicted"/>
<keyword evidence="2" id="KW-0067">ATP-binding</keyword>
<dbReference type="PATRIC" id="fig|1562970.3.peg.1092"/>
<keyword evidence="6" id="KW-1185">Reference proteome</keyword>
<comment type="catalytic activity">
    <reaction evidence="3">
        <text>a long-chain fatty acid + ATP + CoA = a long-chain fatty acyl-CoA + AMP + diphosphate</text>
        <dbReference type="Rhea" id="RHEA:15421"/>
        <dbReference type="ChEBI" id="CHEBI:30616"/>
        <dbReference type="ChEBI" id="CHEBI:33019"/>
        <dbReference type="ChEBI" id="CHEBI:57287"/>
        <dbReference type="ChEBI" id="CHEBI:57560"/>
        <dbReference type="ChEBI" id="CHEBI:83139"/>
        <dbReference type="ChEBI" id="CHEBI:456215"/>
        <dbReference type="EC" id="6.2.1.3"/>
    </reaction>
    <physiologicalReaction direction="left-to-right" evidence="3">
        <dbReference type="Rhea" id="RHEA:15422"/>
    </physiologicalReaction>
</comment>
<dbReference type="GO" id="GO:0005524">
    <property type="term" value="F:ATP binding"/>
    <property type="evidence" value="ECO:0007669"/>
    <property type="project" value="UniProtKB-KW"/>
</dbReference>
<dbReference type="HOGENOM" id="CLU_000022_59_9_10"/>
<dbReference type="KEGG" id="pbt:ING2E5B_1104"/>
<evidence type="ECO:0000256" key="1">
    <source>
        <dbReference type="ARBA" id="ARBA00022741"/>
    </source>
</evidence>
<evidence type="ECO:0000256" key="3">
    <source>
        <dbReference type="ARBA" id="ARBA00024484"/>
    </source>
</evidence>
<dbReference type="PANTHER" id="PTHR43272">
    <property type="entry name" value="LONG-CHAIN-FATTY-ACID--COA LIGASE"/>
    <property type="match status" value="1"/>
</dbReference>
<dbReference type="InterPro" id="IPR045851">
    <property type="entry name" value="AMP-bd_C_sf"/>
</dbReference>
<dbReference type="Pfam" id="PF23562">
    <property type="entry name" value="AMP-binding_C_3"/>
    <property type="match status" value="1"/>
</dbReference>
<reference evidence="5 6" key="1">
    <citation type="submission" date="2014-08" db="EMBL/GenBank/DDBJ databases">
        <authorList>
            <person name="Wibberg D."/>
        </authorList>
    </citation>
    <scope>NUCLEOTIDE SEQUENCE [LARGE SCALE GENOMIC DNA]</scope>
    <source>
        <strain evidence="6">ING2-E5B</strain>
    </source>
</reference>
<dbReference type="Proteomes" id="UP000032417">
    <property type="component" value="Chromosome 1"/>
</dbReference>
<dbReference type="Gene3D" id="3.30.300.30">
    <property type="match status" value="1"/>
</dbReference>
<dbReference type="GO" id="GO:0016020">
    <property type="term" value="C:membrane"/>
    <property type="evidence" value="ECO:0007669"/>
    <property type="project" value="TreeGrafter"/>
</dbReference>
<dbReference type="AlphaFoldDB" id="A0A098C0B4"/>